<dbReference type="Proteomes" id="UP000557392">
    <property type="component" value="Unassembled WGS sequence"/>
</dbReference>
<comment type="caution">
    <text evidence="1">The sequence shown here is derived from an EMBL/GenBank/DDBJ whole genome shotgun (WGS) entry which is preliminary data.</text>
</comment>
<reference evidence="1 2" key="1">
    <citation type="submission" date="2020-08" db="EMBL/GenBank/DDBJ databases">
        <title>Genomic Encyclopedia of Type Strains, Phase IV (KMG-IV): sequencing the most valuable type-strain genomes for metagenomic binning, comparative biology and taxonomic classification.</title>
        <authorList>
            <person name="Goeker M."/>
        </authorList>
    </citation>
    <scope>NUCLEOTIDE SEQUENCE [LARGE SCALE GENOMIC DNA]</scope>
    <source>
        <strain evidence="1 2">DSM 101806</strain>
    </source>
</reference>
<dbReference type="AlphaFoldDB" id="A0A7W6NY45"/>
<sequence length="180" mass="20085">MALVAVRESMRARVLAENVLLERLVVDLGRDGFDPAVAFDGEGRLGVVPVFTLGPGDLRVEKLGNAWKAGWRYFWIHPAIDVGAVISIARDGKGAPQLLRYQWGGLATEYAGRLDRLVQGCLDLAGRQRLRILRLAPLQMEALWLTCREFDRLVGLRPELEDQDFLDEAELKYAATRGKA</sequence>
<evidence type="ECO:0000313" key="1">
    <source>
        <dbReference type="EMBL" id="MBB4099219.1"/>
    </source>
</evidence>
<dbReference type="RefSeq" id="WP_183998512.1">
    <property type="nucleotide sequence ID" value="NZ_JACIEH010000002.1"/>
</dbReference>
<keyword evidence="2" id="KW-1185">Reference proteome</keyword>
<dbReference type="EMBL" id="JACIEH010000002">
    <property type="protein sequence ID" value="MBB4099219.1"/>
    <property type="molecule type" value="Genomic_DNA"/>
</dbReference>
<name>A0A7W6NY45_9SPHN</name>
<gene>
    <name evidence="1" type="ORF">GGR46_002783</name>
</gene>
<accession>A0A7W6NY45</accession>
<proteinExistence type="predicted"/>
<organism evidence="1 2">
    <name type="scientific">Sphingomonas kyeonggiensis</name>
    <dbReference type="NCBI Taxonomy" id="1268553"/>
    <lineage>
        <taxon>Bacteria</taxon>
        <taxon>Pseudomonadati</taxon>
        <taxon>Pseudomonadota</taxon>
        <taxon>Alphaproteobacteria</taxon>
        <taxon>Sphingomonadales</taxon>
        <taxon>Sphingomonadaceae</taxon>
        <taxon>Sphingomonas</taxon>
    </lineage>
</organism>
<evidence type="ECO:0000313" key="2">
    <source>
        <dbReference type="Proteomes" id="UP000557392"/>
    </source>
</evidence>
<protein>
    <submittedName>
        <fullName evidence="1">Uncharacterized protein</fullName>
    </submittedName>
</protein>